<feature type="chain" id="PRO_5005894815" evidence="3">
    <location>
        <begin position="26"/>
        <end position="136"/>
    </location>
</feature>
<accession>A0A0N5BMU3</accession>
<evidence type="ECO:0000256" key="2">
    <source>
        <dbReference type="SAM" id="Phobius"/>
    </source>
</evidence>
<keyword evidence="2" id="KW-0472">Membrane</keyword>
<feature type="region of interest" description="Disordered" evidence="1">
    <location>
        <begin position="116"/>
        <end position="136"/>
    </location>
</feature>
<reference evidence="5" key="1">
    <citation type="submission" date="2017-02" db="UniProtKB">
        <authorList>
            <consortium name="WormBaseParasite"/>
        </authorList>
    </citation>
    <scope>IDENTIFICATION</scope>
</reference>
<name>A0A0N5BMU3_STREA</name>
<evidence type="ECO:0000256" key="3">
    <source>
        <dbReference type="SAM" id="SignalP"/>
    </source>
</evidence>
<dbReference type="Proteomes" id="UP000046392">
    <property type="component" value="Unplaced"/>
</dbReference>
<keyword evidence="2" id="KW-1133">Transmembrane helix</keyword>
<keyword evidence="3" id="KW-0732">Signal</keyword>
<organism evidence="4 5">
    <name type="scientific">Strongyloides papillosus</name>
    <name type="common">Intestinal threadworm</name>
    <dbReference type="NCBI Taxonomy" id="174720"/>
    <lineage>
        <taxon>Eukaryota</taxon>
        <taxon>Metazoa</taxon>
        <taxon>Ecdysozoa</taxon>
        <taxon>Nematoda</taxon>
        <taxon>Chromadorea</taxon>
        <taxon>Rhabditida</taxon>
        <taxon>Tylenchina</taxon>
        <taxon>Panagrolaimomorpha</taxon>
        <taxon>Strongyloidoidea</taxon>
        <taxon>Strongyloididae</taxon>
        <taxon>Strongyloides</taxon>
    </lineage>
</organism>
<feature type="signal peptide" evidence="3">
    <location>
        <begin position="1"/>
        <end position="25"/>
    </location>
</feature>
<dbReference type="AlphaFoldDB" id="A0A0N5BMU3"/>
<dbReference type="WBParaSite" id="SPAL_0000722600.1">
    <property type="protein sequence ID" value="SPAL_0000722600.1"/>
    <property type="gene ID" value="SPAL_0000722600"/>
</dbReference>
<keyword evidence="2" id="KW-0812">Transmembrane</keyword>
<sequence length="136" mass="15362">MKKAIKWKLFMILLFLNIQFQCYDAAQSSSSEQDMDNQNNVNGTINGVARITADEKNDNYMERSIGAALTEFHIVIIVFASIASSMLIIGGIMFVVYRMHKTKVISRKVLTGEETQSVVTKKGRGARNSRTRPTRR</sequence>
<evidence type="ECO:0000256" key="1">
    <source>
        <dbReference type="SAM" id="MobiDB-lite"/>
    </source>
</evidence>
<proteinExistence type="predicted"/>
<feature type="transmembrane region" description="Helical" evidence="2">
    <location>
        <begin position="72"/>
        <end position="97"/>
    </location>
</feature>
<protein>
    <submittedName>
        <fullName evidence="5">Glycophorin-A</fullName>
    </submittedName>
</protein>
<keyword evidence="4" id="KW-1185">Reference proteome</keyword>
<evidence type="ECO:0000313" key="4">
    <source>
        <dbReference type="Proteomes" id="UP000046392"/>
    </source>
</evidence>
<feature type="compositionally biased region" description="Basic residues" evidence="1">
    <location>
        <begin position="121"/>
        <end position="136"/>
    </location>
</feature>
<evidence type="ECO:0000313" key="5">
    <source>
        <dbReference type="WBParaSite" id="SPAL_0000722600.1"/>
    </source>
</evidence>